<keyword evidence="2" id="KW-1185">Reference proteome</keyword>
<evidence type="ECO:0000313" key="1">
    <source>
        <dbReference type="EMBL" id="CAI9536654.1"/>
    </source>
</evidence>
<dbReference type="EMBL" id="CATNWA010000362">
    <property type="protein sequence ID" value="CAI9536654.1"/>
    <property type="molecule type" value="Genomic_DNA"/>
</dbReference>
<gene>
    <name evidence="1" type="ORF">SPARVUS_LOCUS1069031</name>
</gene>
<feature type="non-terminal residue" evidence="1">
    <location>
        <position position="44"/>
    </location>
</feature>
<sequence>MSGTAGHWWVALLGSTDDQGTYQCPDDQCGVRKVLPITSNCIYT</sequence>
<reference evidence="1" key="1">
    <citation type="submission" date="2023-05" db="EMBL/GenBank/DDBJ databases">
        <authorList>
            <person name="Stuckert A."/>
        </authorList>
    </citation>
    <scope>NUCLEOTIDE SEQUENCE</scope>
</reference>
<organism evidence="1 2">
    <name type="scientific">Staurois parvus</name>
    <dbReference type="NCBI Taxonomy" id="386267"/>
    <lineage>
        <taxon>Eukaryota</taxon>
        <taxon>Metazoa</taxon>
        <taxon>Chordata</taxon>
        <taxon>Craniata</taxon>
        <taxon>Vertebrata</taxon>
        <taxon>Euteleostomi</taxon>
        <taxon>Amphibia</taxon>
        <taxon>Batrachia</taxon>
        <taxon>Anura</taxon>
        <taxon>Neobatrachia</taxon>
        <taxon>Ranoidea</taxon>
        <taxon>Ranidae</taxon>
        <taxon>Staurois</taxon>
    </lineage>
</organism>
<protein>
    <submittedName>
        <fullName evidence="1">Uncharacterized protein</fullName>
    </submittedName>
</protein>
<evidence type="ECO:0000313" key="2">
    <source>
        <dbReference type="Proteomes" id="UP001162483"/>
    </source>
</evidence>
<comment type="caution">
    <text evidence="1">The sequence shown here is derived from an EMBL/GenBank/DDBJ whole genome shotgun (WGS) entry which is preliminary data.</text>
</comment>
<accession>A0ABN9AMH5</accession>
<proteinExistence type="predicted"/>
<name>A0ABN9AMH5_9NEOB</name>
<dbReference type="Proteomes" id="UP001162483">
    <property type="component" value="Unassembled WGS sequence"/>
</dbReference>